<dbReference type="Pfam" id="PF04547">
    <property type="entry name" value="Anoctamin"/>
    <property type="match status" value="2"/>
</dbReference>
<dbReference type="InterPro" id="IPR035892">
    <property type="entry name" value="C2_domain_sf"/>
</dbReference>
<dbReference type="CDD" id="cd00030">
    <property type="entry name" value="C2"/>
    <property type="match status" value="1"/>
</dbReference>
<gene>
    <name evidence="9" type="ORF">P43SY_001708</name>
</gene>
<dbReference type="InterPro" id="IPR000008">
    <property type="entry name" value="C2_dom"/>
</dbReference>
<keyword evidence="5" id="KW-0175">Coiled coil</keyword>
<feature type="coiled-coil region" evidence="5">
    <location>
        <begin position="831"/>
        <end position="858"/>
    </location>
</feature>
<evidence type="ECO:0000256" key="5">
    <source>
        <dbReference type="SAM" id="Coils"/>
    </source>
</evidence>
<keyword evidence="4 7" id="KW-0472">Membrane</keyword>
<feature type="transmembrane region" description="Helical" evidence="7">
    <location>
        <begin position="679"/>
        <end position="700"/>
    </location>
</feature>
<evidence type="ECO:0000256" key="3">
    <source>
        <dbReference type="ARBA" id="ARBA00022989"/>
    </source>
</evidence>
<reference evidence="9" key="1">
    <citation type="submission" date="2021-12" db="EMBL/GenBank/DDBJ databases">
        <title>Prjna785345.</title>
        <authorList>
            <person name="Rujirawat T."/>
            <person name="Krajaejun T."/>
        </authorList>
    </citation>
    <scope>NUCLEOTIDE SEQUENCE</scope>
    <source>
        <strain evidence="9">Pi057C3</strain>
    </source>
</reference>
<dbReference type="InterPro" id="IPR007632">
    <property type="entry name" value="Anoctamin"/>
</dbReference>
<dbReference type="Proteomes" id="UP001209570">
    <property type="component" value="Unassembled WGS sequence"/>
</dbReference>
<organism evidence="9 10">
    <name type="scientific">Pythium insidiosum</name>
    <name type="common">Pythiosis disease agent</name>
    <dbReference type="NCBI Taxonomy" id="114742"/>
    <lineage>
        <taxon>Eukaryota</taxon>
        <taxon>Sar</taxon>
        <taxon>Stramenopiles</taxon>
        <taxon>Oomycota</taxon>
        <taxon>Peronosporomycetes</taxon>
        <taxon>Pythiales</taxon>
        <taxon>Pythiaceae</taxon>
        <taxon>Pythium</taxon>
    </lineage>
</organism>
<dbReference type="PROSITE" id="PS50004">
    <property type="entry name" value="C2"/>
    <property type="match status" value="1"/>
</dbReference>
<evidence type="ECO:0000256" key="7">
    <source>
        <dbReference type="SAM" id="Phobius"/>
    </source>
</evidence>
<accession>A0AAD5Q374</accession>
<protein>
    <recommendedName>
        <fullName evidence="8">C2 domain-containing protein</fullName>
    </recommendedName>
</protein>
<feature type="domain" description="C2" evidence="8">
    <location>
        <begin position="868"/>
        <end position="995"/>
    </location>
</feature>
<dbReference type="PANTHER" id="PTHR12308:SF73">
    <property type="entry name" value="ANOCTAMIN"/>
    <property type="match status" value="1"/>
</dbReference>
<evidence type="ECO:0000256" key="6">
    <source>
        <dbReference type="SAM" id="MobiDB-lite"/>
    </source>
</evidence>
<dbReference type="AlphaFoldDB" id="A0AAD5Q374"/>
<evidence type="ECO:0000256" key="2">
    <source>
        <dbReference type="ARBA" id="ARBA00022692"/>
    </source>
</evidence>
<evidence type="ECO:0000256" key="4">
    <source>
        <dbReference type="ARBA" id="ARBA00023136"/>
    </source>
</evidence>
<feature type="region of interest" description="Disordered" evidence="6">
    <location>
        <begin position="1014"/>
        <end position="1055"/>
    </location>
</feature>
<dbReference type="PANTHER" id="PTHR12308">
    <property type="entry name" value="ANOCTAMIN"/>
    <property type="match status" value="1"/>
</dbReference>
<dbReference type="SUPFAM" id="SSF49562">
    <property type="entry name" value="C2 domain (Calcium/lipid-binding domain, CaLB)"/>
    <property type="match status" value="1"/>
</dbReference>
<keyword evidence="3 7" id="KW-1133">Transmembrane helix</keyword>
<dbReference type="SMART" id="SM00239">
    <property type="entry name" value="C2"/>
    <property type="match status" value="1"/>
</dbReference>
<dbReference type="GO" id="GO:0005254">
    <property type="term" value="F:chloride channel activity"/>
    <property type="evidence" value="ECO:0007669"/>
    <property type="project" value="TreeGrafter"/>
</dbReference>
<evidence type="ECO:0000313" key="9">
    <source>
        <dbReference type="EMBL" id="KAJ0393845.1"/>
    </source>
</evidence>
<name>A0AAD5Q374_PYTIN</name>
<dbReference type="GO" id="GO:0016020">
    <property type="term" value="C:membrane"/>
    <property type="evidence" value="ECO:0007669"/>
    <property type="project" value="UniProtKB-SubCell"/>
</dbReference>
<feature type="transmembrane region" description="Helical" evidence="7">
    <location>
        <begin position="620"/>
        <end position="648"/>
    </location>
</feature>
<dbReference type="Pfam" id="PF00168">
    <property type="entry name" value="C2"/>
    <property type="match status" value="1"/>
</dbReference>
<dbReference type="EMBL" id="JAKCXM010000456">
    <property type="protein sequence ID" value="KAJ0393845.1"/>
    <property type="molecule type" value="Genomic_DNA"/>
</dbReference>
<proteinExistence type="predicted"/>
<dbReference type="InterPro" id="IPR049452">
    <property type="entry name" value="Anoctamin_TM"/>
</dbReference>
<evidence type="ECO:0000313" key="10">
    <source>
        <dbReference type="Proteomes" id="UP001209570"/>
    </source>
</evidence>
<feature type="coiled-coil region" evidence="5">
    <location>
        <begin position="1096"/>
        <end position="1123"/>
    </location>
</feature>
<comment type="caution">
    <text evidence="9">The sequence shown here is derived from an EMBL/GenBank/DDBJ whole genome shotgun (WGS) entry which is preliminary data.</text>
</comment>
<evidence type="ECO:0000259" key="8">
    <source>
        <dbReference type="PROSITE" id="PS50004"/>
    </source>
</evidence>
<comment type="subcellular location">
    <subcellularLocation>
        <location evidence="1">Membrane</location>
        <topology evidence="1">Multi-pass membrane protein</topology>
    </subcellularLocation>
</comment>
<keyword evidence="10" id="KW-1185">Reference proteome</keyword>
<feature type="transmembrane region" description="Helical" evidence="7">
    <location>
        <begin position="457"/>
        <end position="476"/>
    </location>
</feature>
<keyword evidence="2 7" id="KW-0812">Transmembrane</keyword>
<evidence type="ECO:0000256" key="1">
    <source>
        <dbReference type="ARBA" id="ARBA00004141"/>
    </source>
</evidence>
<feature type="transmembrane region" description="Helical" evidence="7">
    <location>
        <begin position="496"/>
        <end position="518"/>
    </location>
</feature>
<sequence>MATTAARYHAVGVPIGGSPVSSPRGSSTRESEYYYTLVFRNTKAEALASERQRIRFCDAVEVVRSVTAGGVEREAEAAAEFQAAWVAKFRTPLPAAHDTISIVYFQELVRHLIVHRFDRIPGLLVQSSVSPDRQRLFLSLRPSRSLLCATADRLGMRVAMMNEIDPGESYWASDPTRAASEAYQWSKSDAQEELVRMYLAGKISSDDAQIFESDDDREDAGMWSRRLHALRRFVHPEVARIVAAKPPTETTHLVFRNRPSLRYLYRQIDGADDNSPFRIVDKIRLTKAIVDAEFDCDALVKADLLAHHFCAHTHHTDAVDTSIDVLGLQWGALFGSLRLYRQGLIRLTDLWSFQPILHVRNYFGEELALYFAYTSFYAHALQQLCGLAMVLTAVTSMQLLPTRFPFPISNVTFAVCSTFFMERFIRKWGLQERIYAQQWGVDALSEFALSSRSNLRVVHVAFALCAKLLGVPLAALCRRLNDWENYKTQHDYDLNLTLKYSLLQTVNLFGMLWVLTFVQPFVSPTICDAKKLGLDCLDQAAHLLVTMLAVDFALSLWDLRDGVVDEVLPRWLRCLCGSRQSIQTDEDRVHLLQSAPRHNLSVRLCAELELDEYDGVMFDYAQVIITFGFVVWFAALQPLAVLLAWGIATLQIRIDAFRLCCLTQRPFPRQSQSIGSWRIYLHFLALGTWIHNAALTMLFLCMRGDPTKIIVSAAPSSLLYLRDFLLLRTAVDSDSESEQSNRVVLEGETLAVVASFAAIAFLASVHDRHDRATRKRLAQMAERQSFLENKYINNLDLIPDSVRESLPPGRVFLNGVHGYMVTGDQREEDAAEEIFDELVQLQAQVLEEQKRIAQLREAGAEVGDVAVDVGSVNILPIMDALTKAVDSFIELQVVVNILPIMDALTKAVDSFIELQVVSTEAKSSKKERPLNTSVIKKNRSPKWTERFVLRLSSLDDAIRFRVMDWELLGRNRRIGQATLTISDIIATMPPRVEEGEVAVAGTAPIAKAKAELSQAETKAELSQAESPSGDAQVGKAPEDAASRSMPNTSDHQRIPMGNFDLSIEMSEALMSSMMGDLVRHGHPKLSIRSGLQLKPLGVALYRLQLLQEKIQRLKENEKQFFQLKL</sequence>
<dbReference type="Gene3D" id="2.60.40.150">
    <property type="entry name" value="C2 domain"/>
    <property type="match status" value="1"/>
</dbReference>